<reference evidence="2 3" key="1">
    <citation type="submission" date="2018-03" db="EMBL/GenBank/DDBJ databases">
        <title>Genome sequencing of Melaminivora sp.</title>
        <authorList>
            <person name="Kim S.-J."/>
            <person name="Heo J."/>
            <person name="Ahn J.-H."/>
            <person name="Kwon S.-W."/>
        </authorList>
    </citation>
    <scope>NUCLEOTIDE SEQUENCE [LARGE SCALE GENOMIC DNA]</scope>
    <source>
        <strain evidence="2 3">SC2-9</strain>
    </source>
</reference>
<accession>A0A2R3QD88</accession>
<dbReference type="Proteomes" id="UP000237925">
    <property type="component" value="Chromosome"/>
</dbReference>
<proteinExistence type="predicted"/>
<dbReference type="Pfam" id="PF13304">
    <property type="entry name" value="AAA_21"/>
    <property type="match status" value="1"/>
</dbReference>
<dbReference type="KEGG" id="mela:C6568_10450"/>
<dbReference type="RefSeq" id="WP_106684076.1">
    <property type="nucleotide sequence ID" value="NZ_CP027667.1"/>
</dbReference>
<dbReference type="PANTHER" id="PTHR40396:SF1">
    <property type="entry name" value="ATPASE AAA-TYPE CORE DOMAIN-CONTAINING PROTEIN"/>
    <property type="match status" value="1"/>
</dbReference>
<dbReference type="InterPro" id="IPR003959">
    <property type="entry name" value="ATPase_AAA_core"/>
</dbReference>
<dbReference type="GO" id="GO:0005524">
    <property type="term" value="F:ATP binding"/>
    <property type="evidence" value="ECO:0007669"/>
    <property type="project" value="InterPro"/>
</dbReference>
<protein>
    <submittedName>
        <fullName evidence="2">Abortive infection protein</fullName>
    </submittedName>
</protein>
<organism evidence="2 3">
    <name type="scientific">Melaminivora suipulveris</name>
    <dbReference type="NCBI Taxonomy" id="2109913"/>
    <lineage>
        <taxon>Bacteria</taxon>
        <taxon>Pseudomonadati</taxon>
        <taxon>Pseudomonadota</taxon>
        <taxon>Betaproteobacteria</taxon>
        <taxon>Burkholderiales</taxon>
        <taxon>Comamonadaceae</taxon>
        <taxon>Melaminivora</taxon>
    </lineage>
</organism>
<dbReference type="EMBL" id="CP027667">
    <property type="protein sequence ID" value="AVO49644.1"/>
    <property type="molecule type" value="Genomic_DNA"/>
</dbReference>
<feature type="domain" description="ATPase AAA-type core" evidence="1">
    <location>
        <begin position="45"/>
        <end position="342"/>
    </location>
</feature>
<keyword evidence="3" id="KW-1185">Reference proteome</keyword>
<evidence type="ECO:0000313" key="2">
    <source>
        <dbReference type="EMBL" id="AVO49644.1"/>
    </source>
</evidence>
<dbReference type="GO" id="GO:0016887">
    <property type="term" value="F:ATP hydrolysis activity"/>
    <property type="evidence" value="ECO:0007669"/>
    <property type="project" value="InterPro"/>
</dbReference>
<dbReference type="Gene3D" id="3.40.50.300">
    <property type="entry name" value="P-loop containing nucleotide triphosphate hydrolases"/>
    <property type="match status" value="1"/>
</dbReference>
<dbReference type="InterPro" id="IPR027417">
    <property type="entry name" value="P-loop_NTPase"/>
</dbReference>
<dbReference type="OrthoDB" id="9809324at2"/>
<dbReference type="PANTHER" id="PTHR40396">
    <property type="entry name" value="ATPASE-LIKE PROTEIN"/>
    <property type="match status" value="1"/>
</dbReference>
<name>A0A2R3QD88_9BURK</name>
<sequence>MLLRFSCTNFLSFRDRVEVDWRQDGRVPAGAWSAEPLAGERASTVMAVIGPNASGKTALLRSLVFLDWFVRESFAAPPAAELPFEPHFAAMDEPSEFEADLTVDGQLWRYTLRCTRQRVLHEALYVKRARMGYVFVREWDEASQSYDVKQQDFGLKPSEARKVRPNASLLSTAAQYGVPLAQRLTQASLATNLHRYGRMQGDEELLQSAAFFAVQPEMHAQAAQWLRRWDFGLKDVQLRKFETETLEGNNTLEWVPMGVHELADGTTVQLPFWLESSGTQSAFVLLRRLLPVLKLGGLAVIDEFENDLHPHMLEPILSLFADRRSNPHGAQLLFTCHAMEVLNLLHKSQVVIVEKDGHGESAAWRLDSVEGIRSDDNLYAKYMAGAYGGVPQL</sequence>
<evidence type="ECO:0000313" key="3">
    <source>
        <dbReference type="Proteomes" id="UP000237925"/>
    </source>
</evidence>
<gene>
    <name evidence="2" type="ORF">C6568_10450</name>
</gene>
<dbReference type="AlphaFoldDB" id="A0A2R3QD88"/>
<dbReference type="SUPFAM" id="SSF52540">
    <property type="entry name" value="P-loop containing nucleoside triphosphate hydrolases"/>
    <property type="match status" value="1"/>
</dbReference>
<evidence type="ECO:0000259" key="1">
    <source>
        <dbReference type="Pfam" id="PF13304"/>
    </source>
</evidence>